<dbReference type="SUPFAM" id="SSF48239">
    <property type="entry name" value="Terpenoid cyclases/Protein prenyltransferases"/>
    <property type="match status" value="1"/>
</dbReference>
<keyword evidence="1" id="KW-0472">Membrane</keyword>
<dbReference type="InterPro" id="IPR008930">
    <property type="entry name" value="Terpenoid_cyclase/PrenylTrfase"/>
</dbReference>
<dbReference type="Proteomes" id="UP000007752">
    <property type="component" value="Chromosome 2"/>
</dbReference>
<reference evidence="2" key="1">
    <citation type="journal article" date="2005" name="PLoS Biol.">
        <title>The genomes of Oryza sativa: a history of duplications.</title>
        <authorList>
            <person name="Yu J."/>
            <person name="Wang J."/>
            <person name="Lin W."/>
            <person name="Li S."/>
            <person name="Li H."/>
            <person name="Zhou J."/>
            <person name="Ni P."/>
            <person name="Dong W."/>
            <person name="Hu S."/>
            <person name="Zeng C."/>
            <person name="Zhang J."/>
            <person name="Zhang Y."/>
            <person name="Li R."/>
            <person name="Xu Z."/>
            <person name="Li S."/>
            <person name="Li X."/>
            <person name="Zheng H."/>
            <person name="Cong L."/>
            <person name="Lin L."/>
            <person name="Yin J."/>
            <person name="Geng J."/>
            <person name="Li G."/>
            <person name="Shi J."/>
            <person name="Liu J."/>
            <person name="Lv H."/>
            <person name="Li J."/>
            <person name="Wang J."/>
            <person name="Deng Y."/>
            <person name="Ran L."/>
            <person name="Shi X."/>
            <person name="Wang X."/>
            <person name="Wu Q."/>
            <person name="Li C."/>
            <person name="Ren X."/>
            <person name="Wang J."/>
            <person name="Wang X."/>
            <person name="Li D."/>
            <person name="Liu D."/>
            <person name="Zhang X."/>
            <person name="Ji Z."/>
            <person name="Zhao W."/>
            <person name="Sun Y."/>
            <person name="Zhang Z."/>
            <person name="Bao J."/>
            <person name="Han Y."/>
            <person name="Dong L."/>
            <person name="Ji J."/>
            <person name="Chen P."/>
            <person name="Wu S."/>
            <person name="Liu J."/>
            <person name="Xiao Y."/>
            <person name="Bu D."/>
            <person name="Tan J."/>
            <person name="Yang L."/>
            <person name="Ye C."/>
            <person name="Zhang J."/>
            <person name="Xu J."/>
            <person name="Zhou Y."/>
            <person name="Yu Y."/>
            <person name="Zhang B."/>
            <person name="Zhuang S."/>
            <person name="Wei H."/>
            <person name="Liu B."/>
            <person name="Lei M."/>
            <person name="Yu H."/>
            <person name="Li Y."/>
            <person name="Xu H."/>
            <person name="Wei S."/>
            <person name="He X."/>
            <person name="Fang L."/>
            <person name="Zhang Z."/>
            <person name="Zhang Y."/>
            <person name="Huang X."/>
            <person name="Su Z."/>
            <person name="Tong W."/>
            <person name="Li J."/>
            <person name="Tong Z."/>
            <person name="Li S."/>
            <person name="Ye J."/>
            <person name="Wang L."/>
            <person name="Fang L."/>
            <person name="Lei T."/>
            <person name="Chen C."/>
            <person name="Chen H."/>
            <person name="Xu Z."/>
            <person name="Li H."/>
            <person name="Huang H."/>
            <person name="Zhang F."/>
            <person name="Xu H."/>
            <person name="Li N."/>
            <person name="Zhao C."/>
            <person name="Li S."/>
            <person name="Dong L."/>
            <person name="Huang Y."/>
            <person name="Li L."/>
            <person name="Xi Y."/>
            <person name="Qi Q."/>
            <person name="Li W."/>
            <person name="Zhang B."/>
            <person name="Hu W."/>
            <person name="Zhang Y."/>
            <person name="Tian X."/>
            <person name="Jiao Y."/>
            <person name="Liang X."/>
            <person name="Jin J."/>
            <person name="Gao L."/>
            <person name="Zheng W."/>
            <person name="Hao B."/>
            <person name="Liu S."/>
            <person name="Wang W."/>
            <person name="Yuan L."/>
            <person name="Cao M."/>
            <person name="McDermott J."/>
            <person name="Samudrala R."/>
            <person name="Wang J."/>
            <person name="Wong G.K."/>
            <person name="Yang H."/>
        </authorList>
    </citation>
    <scope>NUCLEOTIDE SEQUENCE [LARGE SCALE GENOMIC DNA]</scope>
</reference>
<proteinExistence type="predicted"/>
<dbReference type="PANTHER" id="PTHR11764:SF14">
    <property type="entry name" value="OS02G0140200 PROTEIN"/>
    <property type="match status" value="1"/>
</dbReference>
<dbReference type="GO" id="GO:0016104">
    <property type="term" value="P:triterpenoid biosynthetic process"/>
    <property type="evidence" value="ECO:0007669"/>
    <property type="project" value="InterPro"/>
</dbReference>
<protein>
    <recommendedName>
        <fullName evidence="3">Squalene cyclase N-terminal domain-containing protein</fullName>
    </recommendedName>
</protein>
<keyword evidence="1" id="KW-1133">Transmembrane helix</keyword>
<keyword evidence="1" id="KW-0812">Transmembrane</keyword>
<evidence type="ECO:0008006" key="3">
    <source>
        <dbReference type="Google" id="ProtNLM"/>
    </source>
</evidence>
<evidence type="ECO:0000313" key="2">
    <source>
        <dbReference type="EMBL" id="EEE56274.1"/>
    </source>
</evidence>
<accession>B9F2N0</accession>
<dbReference type="AlphaFoldDB" id="B9F2N0"/>
<dbReference type="InterPro" id="IPR018333">
    <property type="entry name" value="Squalene_cyclase"/>
</dbReference>
<feature type="transmembrane region" description="Helical" evidence="1">
    <location>
        <begin position="220"/>
        <end position="240"/>
    </location>
</feature>
<dbReference type="PANTHER" id="PTHR11764">
    <property type="entry name" value="TERPENE CYCLASE/MUTASE FAMILY MEMBER"/>
    <property type="match status" value="1"/>
</dbReference>
<organism evidence="2">
    <name type="scientific">Oryza sativa subsp. japonica</name>
    <name type="common">Rice</name>
    <dbReference type="NCBI Taxonomy" id="39947"/>
    <lineage>
        <taxon>Eukaryota</taxon>
        <taxon>Viridiplantae</taxon>
        <taxon>Streptophyta</taxon>
        <taxon>Embryophyta</taxon>
        <taxon>Tracheophyta</taxon>
        <taxon>Spermatophyta</taxon>
        <taxon>Magnoliopsida</taxon>
        <taxon>Liliopsida</taxon>
        <taxon>Poales</taxon>
        <taxon>Poaceae</taxon>
        <taxon>BOP clade</taxon>
        <taxon>Oryzoideae</taxon>
        <taxon>Oryzeae</taxon>
        <taxon>Oryzinae</taxon>
        <taxon>Oryza</taxon>
        <taxon>Oryza sativa</taxon>
    </lineage>
</organism>
<reference evidence="2" key="2">
    <citation type="submission" date="2008-12" db="EMBL/GenBank/DDBJ databases">
        <title>Improved gene annotation of the rice (Oryza sativa) genomes.</title>
        <authorList>
            <person name="Wang J."/>
            <person name="Li R."/>
            <person name="Fan W."/>
            <person name="Huang Q."/>
            <person name="Zhang J."/>
            <person name="Zhou Y."/>
            <person name="Hu Y."/>
            <person name="Zi S."/>
            <person name="Li J."/>
            <person name="Ni P."/>
            <person name="Zheng H."/>
            <person name="Zhang Y."/>
            <person name="Zhao M."/>
            <person name="Hao Q."/>
            <person name="McDermott J."/>
            <person name="Samudrala R."/>
            <person name="Kristiansen K."/>
            <person name="Wong G.K.-S."/>
        </authorList>
    </citation>
    <scope>NUCLEOTIDE SEQUENCE</scope>
</reference>
<gene>
    <name evidence="2" type="ORF">OsJ_05327</name>
</gene>
<dbReference type="GO" id="GO:0005811">
    <property type="term" value="C:lipid droplet"/>
    <property type="evidence" value="ECO:0007669"/>
    <property type="project" value="InterPro"/>
</dbReference>
<evidence type="ECO:0000256" key="1">
    <source>
        <dbReference type="SAM" id="Phobius"/>
    </source>
</evidence>
<dbReference type="GO" id="GO:0016866">
    <property type="term" value="F:intramolecular transferase activity"/>
    <property type="evidence" value="ECO:0007669"/>
    <property type="project" value="InterPro"/>
</dbReference>
<dbReference type="Gene3D" id="1.50.10.20">
    <property type="match status" value="1"/>
</dbReference>
<sequence length="249" mass="28529">MWRLKVAESGGTPLLRSTNGFLGRAVWEFDPDHGTPEDRADVERVRREFTDHRLHHRESADLLMRMQQNKHQRRRYRIPPVNNKLGEKEEVTEEIAMASLRRALDEFSSLQADDGHWPGDFSGVMFIMPGLILGVYEWAGNNPIFPELWLTPQFLPFHPGKFWCLTRMVYLPMAYLYGKKFVGPTAPTILALREEIYSAHYLTIDWAQARSACAKARGGVCSLVGSLSLLLLPLVVNVYFTPLNAKIRF</sequence>
<name>B9F2N0_ORYSJ</name>
<dbReference type="EMBL" id="CM000139">
    <property type="protein sequence ID" value="EEE56274.1"/>
    <property type="molecule type" value="Genomic_DNA"/>
</dbReference>